<protein>
    <submittedName>
        <fullName evidence="1">GNAT family N-acetyltransferase</fullName>
        <ecNumber evidence="1">2.3.1.-</ecNumber>
    </submittedName>
</protein>
<dbReference type="EC" id="2.3.1.-" evidence="1"/>
<sequence length="194" mass="21644">MITDTIQSIYYNQASDTLRREIALMLHLVWPDVCPIPGETIPAAHDAVLDARSFYSYIDGRLVSYAGVVRKTIKHNKQTFNIAGLSCVATHPDYQNRGLGLRTVAAATRWIEQSDTDFGIFTCKPTLAYFYNHAGDWSVVPDVELIGSRDEGALSSESLQVVVLMRLFSAKARTYESMLRHTTIDLALPIGDFL</sequence>
<dbReference type="GO" id="GO:0016746">
    <property type="term" value="F:acyltransferase activity"/>
    <property type="evidence" value="ECO:0007669"/>
    <property type="project" value="UniProtKB-KW"/>
</dbReference>
<dbReference type="EMBL" id="JAPTNE010000002">
    <property type="protein sequence ID" value="MCZ0805552.1"/>
    <property type="molecule type" value="Genomic_DNA"/>
</dbReference>
<dbReference type="RefSeq" id="WP_104033110.1">
    <property type="nucleotide sequence ID" value="NZ_JANSGW010000002.1"/>
</dbReference>
<dbReference type="InterPro" id="IPR016181">
    <property type="entry name" value="Acyl_CoA_acyltransferase"/>
</dbReference>
<evidence type="ECO:0000313" key="4">
    <source>
        <dbReference type="Proteomes" id="UP001077662"/>
    </source>
</evidence>
<keyword evidence="1" id="KW-0808">Transferase</keyword>
<evidence type="ECO:0000313" key="1">
    <source>
        <dbReference type="EMBL" id="MCZ0805552.1"/>
    </source>
</evidence>
<dbReference type="Pfam" id="PF02474">
    <property type="entry name" value="NodA"/>
    <property type="match status" value="1"/>
</dbReference>
<dbReference type="Gene3D" id="3.40.630.30">
    <property type="match status" value="1"/>
</dbReference>
<dbReference type="Proteomes" id="UP000239759">
    <property type="component" value="Unassembled WGS sequence"/>
</dbReference>
<proteinExistence type="predicted"/>
<accession>A0AAP3DCK8</accession>
<organism evidence="1 4">
    <name type="scientific">Brevibacillus laterosporus</name>
    <name type="common">Bacillus laterosporus</name>
    <dbReference type="NCBI Taxonomy" id="1465"/>
    <lineage>
        <taxon>Bacteria</taxon>
        <taxon>Bacillati</taxon>
        <taxon>Bacillota</taxon>
        <taxon>Bacilli</taxon>
        <taxon>Bacillales</taxon>
        <taxon>Paenibacillaceae</taxon>
        <taxon>Brevibacillus</taxon>
    </lineage>
</organism>
<reference evidence="2 3" key="1">
    <citation type="submission" date="2018-02" db="EMBL/GenBank/DDBJ databases">
        <title>Comparative analysis of genomes of three Brevibacillus laterosporus strains producers of potent antimicrobials isolated from silage.</title>
        <authorList>
            <person name="Kojic M."/>
            <person name="Miljkovic M."/>
            <person name="Studholme D."/>
            <person name="Filipic B."/>
        </authorList>
    </citation>
    <scope>NUCLEOTIDE SEQUENCE [LARGE SCALE GENOMIC DNA]</scope>
    <source>
        <strain evidence="2 3">BGSP11</strain>
    </source>
</reference>
<name>A0AAP3DCK8_BRELA</name>
<reference evidence="1" key="2">
    <citation type="submission" date="2022-09" db="EMBL/GenBank/DDBJ databases">
        <title>Genome analysis and characterization of larvicidal activity of Brevibacillus strains.</title>
        <authorList>
            <person name="Patrusheva E.V."/>
            <person name="Izotova A.O."/>
            <person name="Toshchakov S.V."/>
            <person name="Sineoky S.P."/>
        </authorList>
    </citation>
    <scope>NUCLEOTIDE SEQUENCE</scope>
    <source>
        <strain evidence="1">VKPM_B-13247</strain>
    </source>
</reference>
<dbReference type="AlphaFoldDB" id="A0AAP3DCK8"/>
<dbReference type="InterPro" id="IPR003484">
    <property type="entry name" value="NodA"/>
</dbReference>
<dbReference type="EMBL" id="PRKQ01000031">
    <property type="protein sequence ID" value="PPA93133.1"/>
    <property type="molecule type" value="Genomic_DNA"/>
</dbReference>
<evidence type="ECO:0000313" key="3">
    <source>
        <dbReference type="Proteomes" id="UP000239759"/>
    </source>
</evidence>
<dbReference type="GO" id="GO:0005829">
    <property type="term" value="C:cytosol"/>
    <property type="evidence" value="ECO:0007669"/>
    <property type="project" value="InterPro"/>
</dbReference>
<dbReference type="CDD" id="cd04301">
    <property type="entry name" value="NAT_SF"/>
    <property type="match status" value="1"/>
</dbReference>
<dbReference type="SUPFAM" id="SSF55729">
    <property type="entry name" value="Acyl-CoA N-acyltransferases (Nat)"/>
    <property type="match status" value="1"/>
</dbReference>
<keyword evidence="1" id="KW-0012">Acyltransferase</keyword>
<comment type="caution">
    <text evidence="1">The sequence shown here is derived from an EMBL/GenBank/DDBJ whole genome shotgun (WGS) entry which is preliminary data.</text>
</comment>
<gene>
    <name evidence="2" type="ORF">C4A77_20200</name>
    <name evidence="1" type="ORF">O0554_01275</name>
</gene>
<evidence type="ECO:0000313" key="2">
    <source>
        <dbReference type="EMBL" id="PPA93133.1"/>
    </source>
</evidence>
<dbReference type="Proteomes" id="UP001077662">
    <property type="component" value="Unassembled WGS sequence"/>
</dbReference>